<accession>A0A3M7QEX9</accession>
<keyword evidence="1" id="KW-0472">Membrane</keyword>
<evidence type="ECO:0000313" key="3">
    <source>
        <dbReference type="Proteomes" id="UP000276133"/>
    </source>
</evidence>
<name>A0A3M7QEX9_BRAPC</name>
<keyword evidence="3" id="KW-1185">Reference proteome</keyword>
<dbReference type="AlphaFoldDB" id="A0A3M7QEX9"/>
<dbReference type="Proteomes" id="UP000276133">
    <property type="component" value="Unassembled WGS sequence"/>
</dbReference>
<protein>
    <submittedName>
        <fullName evidence="2">Uncharacterized protein</fullName>
    </submittedName>
</protein>
<gene>
    <name evidence="2" type="ORF">BpHYR1_023011</name>
</gene>
<evidence type="ECO:0000313" key="2">
    <source>
        <dbReference type="EMBL" id="RNA09744.1"/>
    </source>
</evidence>
<evidence type="ECO:0000256" key="1">
    <source>
        <dbReference type="SAM" id="Phobius"/>
    </source>
</evidence>
<proteinExistence type="predicted"/>
<dbReference type="EMBL" id="REGN01006373">
    <property type="protein sequence ID" value="RNA09744.1"/>
    <property type="molecule type" value="Genomic_DNA"/>
</dbReference>
<sequence>MAELLIKTSEKILHQSATYFVTPFLPKIIFLMLKRCFKKFTVQLNFRSITPVELEQKKSQHRGNI</sequence>
<feature type="transmembrane region" description="Helical" evidence="1">
    <location>
        <begin position="12"/>
        <end position="33"/>
    </location>
</feature>
<keyword evidence="1" id="KW-0812">Transmembrane</keyword>
<keyword evidence="1" id="KW-1133">Transmembrane helix</keyword>
<reference evidence="2 3" key="1">
    <citation type="journal article" date="2018" name="Sci. Rep.">
        <title>Genomic signatures of local adaptation to the degree of environmental predictability in rotifers.</title>
        <authorList>
            <person name="Franch-Gras L."/>
            <person name="Hahn C."/>
            <person name="Garcia-Roger E.M."/>
            <person name="Carmona M.J."/>
            <person name="Serra M."/>
            <person name="Gomez A."/>
        </authorList>
    </citation>
    <scope>NUCLEOTIDE SEQUENCE [LARGE SCALE GENOMIC DNA]</scope>
    <source>
        <strain evidence="2">HYR1</strain>
    </source>
</reference>
<comment type="caution">
    <text evidence="2">The sequence shown here is derived from an EMBL/GenBank/DDBJ whole genome shotgun (WGS) entry which is preliminary data.</text>
</comment>
<organism evidence="2 3">
    <name type="scientific">Brachionus plicatilis</name>
    <name type="common">Marine rotifer</name>
    <name type="synonym">Brachionus muelleri</name>
    <dbReference type="NCBI Taxonomy" id="10195"/>
    <lineage>
        <taxon>Eukaryota</taxon>
        <taxon>Metazoa</taxon>
        <taxon>Spiralia</taxon>
        <taxon>Gnathifera</taxon>
        <taxon>Rotifera</taxon>
        <taxon>Eurotatoria</taxon>
        <taxon>Monogononta</taxon>
        <taxon>Pseudotrocha</taxon>
        <taxon>Ploima</taxon>
        <taxon>Brachionidae</taxon>
        <taxon>Brachionus</taxon>
    </lineage>
</organism>